<dbReference type="RefSeq" id="XP_035320465.1">
    <property type="nucleotide sequence ID" value="XM_035463634.1"/>
</dbReference>
<organism evidence="3 4">
    <name type="scientific">Geosmithia morbida</name>
    <dbReference type="NCBI Taxonomy" id="1094350"/>
    <lineage>
        <taxon>Eukaryota</taxon>
        <taxon>Fungi</taxon>
        <taxon>Dikarya</taxon>
        <taxon>Ascomycota</taxon>
        <taxon>Pezizomycotina</taxon>
        <taxon>Sordariomycetes</taxon>
        <taxon>Hypocreomycetidae</taxon>
        <taxon>Hypocreales</taxon>
        <taxon>Bionectriaceae</taxon>
        <taxon>Geosmithia</taxon>
    </lineage>
</organism>
<comment type="caution">
    <text evidence="3">The sequence shown here is derived from an EMBL/GenBank/DDBJ whole genome shotgun (WGS) entry which is preliminary data.</text>
</comment>
<reference evidence="3" key="1">
    <citation type="submission" date="2020-03" db="EMBL/GenBank/DDBJ databases">
        <title>Site-based positive gene gene selection in Geosmithia morbida across the United States reveals a broad range of putative effectors and factors for local host and environmental adapation.</title>
        <authorList>
            <person name="Onufrak A."/>
            <person name="Murdoch R.W."/>
            <person name="Gazis R."/>
            <person name="Huff M."/>
            <person name="Staton M."/>
            <person name="Klingeman W."/>
            <person name="Hadziabdic D."/>
        </authorList>
    </citation>
    <scope>NUCLEOTIDE SEQUENCE</scope>
    <source>
        <strain evidence="3">1262</strain>
    </source>
</reference>
<feature type="region of interest" description="Disordered" evidence="2">
    <location>
        <begin position="351"/>
        <end position="387"/>
    </location>
</feature>
<name>A0A9P4YUA4_9HYPO</name>
<accession>A0A9P4YUA4</accession>
<feature type="compositionally biased region" description="Low complexity" evidence="2">
    <location>
        <begin position="71"/>
        <end position="84"/>
    </location>
</feature>
<feature type="compositionally biased region" description="Gly residues" evidence="2">
    <location>
        <begin position="212"/>
        <end position="223"/>
    </location>
</feature>
<dbReference type="EMBL" id="JAANYQ010000011">
    <property type="protein sequence ID" value="KAF4121813.1"/>
    <property type="molecule type" value="Genomic_DNA"/>
</dbReference>
<dbReference type="GeneID" id="55967883"/>
<evidence type="ECO:0000256" key="1">
    <source>
        <dbReference type="SAM" id="Coils"/>
    </source>
</evidence>
<keyword evidence="4" id="KW-1185">Reference proteome</keyword>
<feature type="region of interest" description="Disordered" evidence="2">
    <location>
        <begin position="491"/>
        <end position="510"/>
    </location>
</feature>
<dbReference type="Proteomes" id="UP000749293">
    <property type="component" value="Unassembled WGS sequence"/>
</dbReference>
<feature type="compositionally biased region" description="Basic and acidic residues" evidence="2">
    <location>
        <begin position="368"/>
        <end position="377"/>
    </location>
</feature>
<feature type="compositionally biased region" description="Low complexity" evidence="2">
    <location>
        <begin position="266"/>
        <end position="280"/>
    </location>
</feature>
<sequence length="912" mass="97964">MVIVLIRISDGSASSPENSAVDSTRRANVDAKHTVLSTVCFILPFHPRSPHSPPPSGDTVTPTPATPPPSSSMGASSSNVIINGGNDGDGHYFTPAIGRPSDPQPHAGEMVQTGQPPDLSGTDDRGTDAASSLSSPSTSSLNHAPTATNAASAASSPGPGTVDVRSPTTPTQTPSSAPSPSPSTLPALGTALVGPPSLQRSRPPTPRLSGLGDPGLGDPGLGLGRADLDQAIPAATLPWMADTISSQAMAVHPEPAPSPPRKDVDAPPAEQATATPTTAEASDKASDKTDSLRVATQSQHESSVYGEGILPSSPIIYDEVPNLSNPYSGSDSSAYEQAAAFQRLLRTDIRPPFDPGMYGHVKSTRNGRTLDGRDSADVRPQPGDEESYKAWSGKVQDLWRSLHAERHQASEIKRKMKNKRTVLEALRLKMNRADNDLMNSVRPVLTLRTELQDLDAGYIELEDALEEKEAELASVESRFFNLLKNPDVYDYDQDKPSSDQASGDESASAKCDRLPPELLGISPHRPVDEVHPLFSKLVLEVATLKVVEEAVDDMAEKKKNSDEVVGIRKSLGVSIPDGLDEFVANYPVHMATKRSEMARIQHRIRHFHQLCEARELVPRHISVQVAMALHIPTDVGEVPLPNEVAMPADGIMPAHPVFGRLLSRPSHLLSEPDPLTPQQALDKARALEVGSVTPAEKARRVNLARKEVDIDELVNRRVLREDEDMAGFIDRWLLFSLRTSVLEAIVLLSTILSEPGAGTVPQWQLAVLTRWYTDGATNFLREYMAADNVFAFHPTPGSGNGGDASNSKVRDDDGGSSSSNKVRDDDGGSSSSNGKVRENGQHDQKPASSRASRPKTASGGNGRLLFPRRIGVSRHRQRRNNFDAYAHRQTPRRGNSMYVGNKTGLAIGQGAF</sequence>
<dbReference type="OrthoDB" id="3553547at2759"/>
<evidence type="ECO:0000313" key="3">
    <source>
        <dbReference type="EMBL" id="KAF4121813.1"/>
    </source>
</evidence>
<feature type="compositionally biased region" description="Low complexity" evidence="2">
    <location>
        <begin position="131"/>
        <end position="176"/>
    </location>
</feature>
<feature type="coiled-coil region" evidence="1">
    <location>
        <begin position="409"/>
        <end position="485"/>
    </location>
</feature>
<feature type="compositionally biased region" description="Basic and acidic residues" evidence="2">
    <location>
        <begin position="281"/>
        <end position="291"/>
    </location>
</feature>
<evidence type="ECO:0000313" key="4">
    <source>
        <dbReference type="Proteomes" id="UP000749293"/>
    </source>
</evidence>
<evidence type="ECO:0000256" key="2">
    <source>
        <dbReference type="SAM" id="MobiDB-lite"/>
    </source>
</evidence>
<proteinExistence type="predicted"/>
<protein>
    <submittedName>
        <fullName evidence="3">Uncharacterized protein</fullName>
    </submittedName>
</protein>
<feature type="region of interest" description="Disordered" evidence="2">
    <location>
        <begin position="796"/>
        <end position="900"/>
    </location>
</feature>
<feature type="compositionally biased region" description="Basic and acidic residues" evidence="2">
    <location>
        <begin position="835"/>
        <end position="845"/>
    </location>
</feature>
<dbReference type="AlphaFoldDB" id="A0A9P4YUA4"/>
<feature type="region of interest" description="Disordered" evidence="2">
    <location>
        <begin position="249"/>
        <end position="310"/>
    </location>
</feature>
<feature type="region of interest" description="Disordered" evidence="2">
    <location>
        <begin position="48"/>
        <end position="224"/>
    </location>
</feature>
<keyword evidence="1" id="KW-0175">Coiled coil</keyword>
<gene>
    <name evidence="3" type="ORF">GMORB2_1653</name>
</gene>